<protein>
    <submittedName>
        <fullName evidence="2">Uncharacterized protein</fullName>
    </submittedName>
</protein>
<feature type="compositionally biased region" description="Basic and acidic residues" evidence="1">
    <location>
        <begin position="20"/>
        <end position="39"/>
    </location>
</feature>
<dbReference type="EMBL" id="JAACJO010000008">
    <property type="protein sequence ID" value="KAF5355179.1"/>
    <property type="molecule type" value="Genomic_DNA"/>
</dbReference>
<dbReference type="Proteomes" id="UP000559027">
    <property type="component" value="Unassembled WGS sequence"/>
</dbReference>
<dbReference type="AlphaFoldDB" id="A0A8H5D8M4"/>
<proteinExistence type="predicted"/>
<comment type="caution">
    <text evidence="2">The sequence shown here is derived from an EMBL/GenBank/DDBJ whole genome shotgun (WGS) entry which is preliminary data.</text>
</comment>
<reference evidence="2 3" key="1">
    <citation type="journal article" date="2020" name="ISME J.">
        <title>Uncovering the hidden diversity of litter-decomposition mechanisms in mushroom-forming fungi.</title>
        <authorList>
            <person name="Floudas D."/>
            <person name="Bentzer J."/>
            <person name="Ahren D."/>
            <person name="Johansson T."/>
            <person name="Persson P."/>
            <person name="Tunlid A."/>
        </authorList>
    </citation>
    <scope>NUCLEOTIDE SEQUENCE [LARGE SCALE GENOMIC DNA]</scope>
    <source>
        <strain evidence="2 3">CBS 146.42</strain>
    </source>
</reference>
<feature type="region of interest" description="Disordered" evidence="1">
    <location>
        <begin position="95"/>
        <end position="256"/>
    </location>
</feature>
<feature type="compositionally biased region" description="Basic residues" evidence="1">
    <location>
        <begin position="40"/>
        <end position="54"/>
    </location>
</feature>
<feature type="compositionally biased region" description="Basic residues" evidence="1">
    <location>
        <begin position="1"/>
        <end position="12"/>
    </location>
</feature>
<accession>A0A8H5D8M4</accession>
<gene>
    <name evidence="2" type="ORF">D9756_005472</name>
</gene>
<feature type="region of interest" description="Disordered" evidence="1">
    <location>
        <begin position="1"/>
        <end position="83"/>
    </location>
</feature>
<dbReference type="OrthoDB" id="10660667at2759"/>
<organism evidence="2 3">
    <name type="scientific">Leucocoprinus leucothites</name>
    <dbReference type="NCBI Taxonomy" id="201217"/>
    <lineage>
        <taxon>Eukaryota</taxon>
        <taxon>Fungi</taxon>
        <taxon>Dikarya</taxon>
        <taxon>Basidiomycota</taxon>
        <taxon>Agaricomycotina</taxon>
        <taxon>Agaricomycetes</taxon>
        <taxon>Agaricomycetidae</taxon>
        <taxon>Agaricales</taxon>
        <taxon>Agaricineae</taxon>
        <taxon>Agaricaceae</taxon>
        <taxon>Leucocoprinus</taxon>
    </lineage>
</organism>
<sequence length="335" mass="37096">MGAKLSKQRKSKGYQGRAYALDRPKPHRHDQSEAIEDKKKPKTKFGNRFFKPKAKMQGGEAEHRHPKPLKTGGYDSKEDSSTYPALTGYDVSFFTEDHTRNSNTTAIAKPITGSRSSTPGSKSAAATLTPKKPQSQLHPEVASATPVPTKSKQQPPPYFSRKESEPIVVNGKRFYRPGEVGHPAYKPTSTEWMRRHGMGQNALVKRKAKNHTTNSSAGALAKSTTEPTSSGALESPNTPGALVKGEADTSRANKVPLDNVLDAETYDGMFHKSEIVQRVQGGQNDKEPQELREMKFYRPGDPDHQAVRPVTDKFKRKHSALASLSRLQNEFVQYD</sequence>
<evidence type="ECO:0000313" key="2">
    <source>
        <dbReference type="EMBL" id="KAF5355179.1"/>
    </source>
</evidence>
<keyword evidence="3" id="KW-1185">Reference proteome</keyword>
<evidence type="ECO:0000313" key="3">
    <source>
        <dbReference type="Proteomes" id="UP000559027"/>
    </source>
</evidence>
<feature type="compositionally biased region" description="Polar residues" evidence="1">
    <location>
        <begin position="211"/>
        <end position="238"/>
    </location>
</feature>
<feature type="compositionally biased region" description="Polar residues" evidence="1">
    <location>
        <begin position="113"/>
        <end position="137"/>
    </location>
</feature>
<name>A0A8H5D8M4_9AGAR</name>
<evidence type="ECO:0000256" key="1">
    <source>
        <dbReference type="SAM" id="MobiDB-lite"/>
    </source>
</evidence>